<proteinExistence type="predicted"/>
<reference evidence="1 2" key="1">
    <citation type="submission" date="2024-01" db="EMBL/GenBank/DDBJ databases">
        <title>The genomes of 5 underutilized Papilionoideae crops provide insights into root nodulation and disease resistanc.</title>
        <authorList>
            <person name="Jiang F."/>
        </authorList>
    </citation>
    <scope>NUCLEOTIDE SEQUENCE [LARGE SCALE GENOMIC DNA]</scope>
    <source>
        <strain evidence="1">DUOXIRENSHENG_FW03</strain>
        <tissue evidence="1">Leaves</tissue>
    </source>
</reference>
<gene>
    <name evidence="1" type="ORF">VNO78_16898</name>
</gene>
<protein>
    <submittedName>
        <fullName evidence="1">Uncharacterized protein</fullName>
    </submittedName>
</protein>
<name>A0AAN9XL03_PSOTE</name>
<dbReference type="EMBL" id="JAYMYS010000004">
    <property type="protein sequence ID" value="KAK7396118.1"/>
    <property type="molecule type" value="Genomic_DNA"/>
</dbReference>
<accession>A0AAN9XL03</accession>
<evidence type="ECO:0000313" key="1">
    <source>
        <dbReference type="EMBL" id="KAK7396118.1"/>
    </source>
</evidence>
<sequence>MQIAISTLIYIMEKKTLFSLLVILLGLSFVVFAAAVPATRSSMIEKMDPLVQDHLAKEDPVMGLRNSEEDMKEGIVDSRMMLDVVDYPGTRPNPAHDPRSPGKP</sequence>
<dbReference type="Proteomes" id="UP001386955">
    <property type="component" value="Unassembled WGS sequence"/>
</dbReference>
<keyword evidence="2" id="KW-1185">Reference proteome</keyword>
<dbReference type="PANTHER" id="PTHR33474:SF18">
    <property type="entry name" value="PROTEIN, PUTATIVE-RELATED"/>
    <property type="match status" value="1"/>
</dbReference>
<dbReference type="PANTHER" id="PTHR33474">
    <property type="entry name" value="TRANSMEMBRANE PROTEIN"/>
    <property type="match status" value="1"/>
</dbReference>
<dbReference type="AlphaFoldDB" id="A0AAN9XL03"/>
<evidence type="ECO:0000313" key="2">
    <source>
        <dbReference type="Proteomes" id="UP001386955"/>
    </source>
</evidence>
<comment type="caution">
    <text evidence="1">The sequence shown here is derived from an EMBL/GenBank/DDBJ whole genome shotgun (WGS) entry which is preliminary data.</text>
</comment>
<organism evidence="1 2">
    <name type="scientific">Psophocarpus tetragonolobus</name>
    <name type="common">Winged bean</name>
    <name type="synonym">Dolichos tetragonolobus</name>
    <dbReference type="NCBI Taxonomy" id="3891"/>
    <lineage>
        <taxon>Eukaryota</taxon>
        <taxon>Viridiplantae</taxon>
        <taxon>Streptophyta</taxon>
        <taxon>Embryophyta</taxon>
        <taxon>Tracheophyta</taxon>
        <taxon>Spermatophyta</taxon>
        <taxon>Magnoliopsida</taxon>
        <taxon>eudicotyledons</taxon>
        <taxon>Gunneridae</taxon>
        <taxon>Pentapetalae</taxon>
        <taxon>rosids</taxon>
        <taxon>fabids</taxon>
        <taxon>Fabales</taxon>
        <taxon>Fabaceae</taxon>
        <taxon>Papilionoideae</taxon>
        <taxon>50 kb inversion clade</taxon>
        <taxon>NPAAA clade</taxon>
        <taxon>indigoferoid/millettioid clade</taxon>
        <taxon>Phaseoleae</taxon>
        <taxon>Psophocarpus</taxon>
    </lineage>
</organism>